<dbReference type="AlphaFoldDB" id="A0A7S0FXY1"/>
<feature type="transmembrane region" description="Helical" evidence="5">
    <location>
        <begin position="17"/>
        <end position="37"/>
    </location>
</feature>
<reference evidence="7" key="1">
    <citation type="submission" date="2021-01" db="EMBL/GenBank/DDBJ databases">
        <authorList>
            <person name="Corre E."/>
            <person name="Pelletier E."/>
            <person name="Niang G."/>
            <person name="Scheremetjew M."/>
            <person name="Finn R."/>
            <person name="Kale V."/>
            <person name="Holt S."/>
            <person name="Cochrane G."/>
            <person name="Meng A."/>
            <person name="Brown T."/>
            <person name="Cohen L."/>
        </authorList>
    </citation>
    <scope>NUCLEOTIDE SEQUENCE</scope>
    <source>
        <strain evidence="7">Pbaha01</strain>
    </source>
</reference>
<sequence>MADSGEEGRHAVEPVGLARALVVCALYIATSASLIHFNKFLMHPERFPFAMALTAAHMLVTFLLCSLLYLLSPSLFPGMARTAGRRGELLRWFAPIGCLFAVGLYCSNRAYLYCSVAFLQFMKELNVVLVFALSCSVGLQRCTRARLMVLVWIITGASIAVVGEVHFVWLGFAIQVCSQLGESGKNVLGEWIMRGSDLRLDPLTYTMFMSPMCLVVLLIGTVFTWQSEIAVRAVEWWKVLLPNAGLAFALNVSVALVIKECSAVTFVLAGLVKDMAIVAACVLVFGELVLYQQLLGFVICLGGILCWSYMRINPGSAFIQGLLAAVGEAPKDEQAPILGLKSQQV</sequence>
<evidence type="ECO:0000256" key="2">
    <source>
        <dbReference type="ARBA" id="ARBA00022692"/>
    </source>
</evidence>
<evidence type="ECO:0000256" key="3">
    <source>
        <dbReference type="ARBA" id="ARBA00022989"/>
    </source>
</evidence>
<dbReference type="PANTHER" id="PTHR11132">
    <property type="entry name" value="SOLUTE CARRIER FAMILY 35"/>
    <property type="match status" value="1"/>
</dbReference>
<keyword evidence="3 5" id="KW-1133">Transmembrane helix</keyword>
<feature type="transmembrane region" description="Helical" evidence="5">
    <location>
        <begin position="203"/>
        <end position="225"/>
    </location>
</feature>
<dbReference type="Pfam" id="PF03151">
    <property type="entry name" value="TPT"/>
    <property type="match status" value="1"/>
</dbReference>
<evidence type="ECO:0000256" key="4">
    <source>
        <dbReference type="ARBA" id="ARBA00023136"/>
    </source>
</evidence>
<proteinExistence type="predicted"/>
<feature type="transmembrane region" description="Helical" evidence="5">
    <location>
        <begin position="147"/>
        <end position="172"/>
    </location>
</feature>
<comment type="subcellular location">
    <subcellularLocation>
        <location evidence="1">Membrane</location>
        <topology evidence="1">Multi-pass membrane protein</topology>
    </subcellularLocation>
</comment>
<accession>A0A7S0FXY1</accession>
<feature type="transmembrane region" description="Helical" evidence="5">
    <location>
        <begin position="92"/>
        <end position="112"/>
    </location>
</feature>
<dbReference type="EMBL" id="HBEG01047014">
    <property type="protein sequence ID" value="CAD8384920.1"/>
    <property type="molecule type" value="Transcribed_RNA"/>
</dbReference>
<keyword evidence="2 5" id="KW-0812">Transmembrane</keyword>
<dbReference type="GO" id="GO:0016020">
    <property type="term" value="C:membrane"/>
    <property type="evidence" value="ECO:0007669"/>
    <property type="project" value="UniProtKB-SubCell"/>
</dbReference>
<dbReference type="InterPro" id="IPR004853">
    <property type="entry name" value="Sugar_P_trans_dom"/>
</dbReference>
<organism evidence="7">
    <name type="scientific">Pyrodinium bahamense</name>
    <dbReference type="NCBI Taxonomy" id="73915"/>
    <lineage>
        <taxon>Eukaryota</taxon>
        <taxon>Sar</taxon>
        <taxon>Alveolata</taxon>
        <taxon>Dinophyceae</taxon>
        <taxon>Gonyaulacales</taxon>
        <taxon>Pyrocystaceae</taxon>
        <taxon>Pyrodinium</taxon>
    </lineage>
</organism>
<name>A0A7S0FXY1_9DINO</name>
<feature type="transmembrane region" description="Helical" evidence="5">
    <location>
        <begin position="237"/>
        <end position="258"/>
    </location>
</feature>
<evidence type="ECO:0000313" key="7">
    <source>
        <dbReference type="EMBL" id="CAD8384920.1"/>
    </source>
</evidence>
<protein>
    <recommendedName>
        <fullName evidence="6">Sugar phosphate transporter domain-containing protein</fullName>
    </recommendedName>
</protein>
<gene>
    <name evidence="7" type="ORF">PBAH0796_LOCUS28608</name>
</gene>
<feature type="domain" description="Sugar phosphate transporter" evidence="6">
    <location>
        <begin position="20"/>
        <end position="308"/>
    </location>
</feature>
<evidence type="ECO:0000256" key="5">
    <source>
        <dbReference type="SAM" id="Phobius"/>
    </source>
</evidence>
<dbReference type="InterPro" id="IPR050186">
    <property type="entry name" value="TPT_transporter"/>
</dbReference>
<feature type="transmembrane region" description="Helical" evidence="5">
    <location>
        <begin position="291"/>
        <end position="310"/>
    </location>
</feature>
<evidence type="ECO:0000256" key="1">
    <source>
        <dbReference type="ARBA" id="ARBA00004141"/>
    </source>
</evidence>
<keyword evidence="4 5" id="KW-0472">Membrane</keyword>
<feature type="transmembrane region" description="Helical" evidence="5">
    <location>
        <begin position="49"/>
        <end position="72"/>
    </location>
</feature>
<evidence type="ECO:0000259" key="6">
    <source>
        <dbReference type="Pfam" id="PF03151"/>
    </source>
</evidence>